<evidence type="ECO:0000256" key="1">
    <source>
        <dbReference type="SAM" id="MobiDB-lite"/>
    </source>
</evidence>
<dbReference type="EMBL" id="JAHMHS010000150">
    <property type="protein sequence ID" value="KAK1712224.1"/>
    <property type="molecule type" value="Genomic_DNA"/>
</dbReference>
<protein>
    <recommendedName>
        <fullName evidence="4">Chromo domain-containing protein</fullName>
    </recommendedName>
</protein>
<feature type="region of interest" description="Disordered" evidence="1">
    <location>
        <begin position="1"/>
        <end position="25"/>
    </location>
</feature>
<evidence type="ECO:0008006" key="4">
    <source>
        <dbReference type="Google" id="ProtNLM"/>
    </source>
</evidence>
<feature type="region of interest" description="Disordered" evidence="1">
    <location>
        <begin position="60"/>
        <end position="97"/>
    </location>
</feature>
<proteinExistence type="predicted"/>
<reference evidence="2" key="1">
    <citation type="submission" date="2021-12" db="EMBL/GenBank/DDBJ databases">
        <title>Comparative genomics, transcriptomics and evolutionary studies reveal genomic signatures of adaptation to plant cell wall in hemibiotrophic fungi.</title>
        <authorList>
            <consortium name="DOE Joint Genome Institute"/>
            <person name="Baroncelli R."/>
            <person name="Diaz J.F."/>
            <person name="Benocci T."/>
            <person name="Peng M."/>
            <person name="Battaglia E."/>
            <person name="Haridas S."/>
            <person name="Andreopoulos W."/>
            <person name="Labutti K."/>
            <person name="Pangilinan J."/>
            <person name="Floch G.L."/>
            <person name="Makela M.R."/>
            <person name="Henrissat B."/>
            <person name="Grigoriev I.V."/>
            <person name="Crouch J.A."/>
            <person name="De Vries R.P."/>
            <person name="Sukno S.A."/>
            <person name="Thon M.R."/>
        </authorList>
    </citation>
    <scope>NUCLEOTIDE SEQUENCE</scope>
    <source>
        <strain evidence="2">CBS 112980</strain>
    </source>
</reference>
<feature type="compositionally biased region" description="Low complexity" evidence="1">
    <location>
        <begin position="67"/>
        <end position="77"/>
    </location>
</feature>
<accession>A0AAD8UAE0</accession>
<organism evidence="2 3">
    <name type="scientific">Glomerella acutata</name>
    <name type="common">Colletotrichum acutatum</name>
    <dbReference type="NCBI Taxonomy" id="27357"/>
    <lineage>
        <taxon>Eukaryota</taxon>
        <taxon>Fungi</taxon>
        <taxon>Dikarya</taxon>
        <taxon>Ascomycota</taxon>
        <taxon>Pezizomycotina</taxon>
        <taxon>Sordariomycetes</taxon>
        <taxon>Hypocreomycetidae</taxon>
        <taxon>Glomerellales</taxon>
        <taxon>Glomerellaceae</taxon>
        <taxon>Colletotrichum</taxon>
        <taxon>Colletotrichum acutatum species complex</taxon>
    </lineage>
</organism>
<comment type="caution">
    <text evidence="2">The sequence shown here is derived from an EMBL/GenBank/DDBJ whole genome shotgun (WGS) entry which is preliminary data.</text>
</comment>
<keyword evidence="3" id="KW-1185">Reference proteome</keyword>
<name>A0AAD8UAE0_GLOAC</name>
<dbReference type="RefSeq" id="XP_060359342.1">
    <property type="nucleotide sequence ID" value="XM_060512589.1"/>
</dbReference>
<evidence type="ECO:0000313" key="3">
    <source>
        <dbReference type="Proteomes" id="UP001244207"/>
    </source>
</evidence>
<dbReference type="AlphaFoldDB" id="A0AAD8UAE0"/>
<dbReference type="GeneID" id="85396487"/>
<dbReference type="Proteomes" id="UP001244207">
    <property type="component" value="Unassembled WGS sequence"/>
</dbReference>
<sequence length="241" mass="27528">MHRLLGLHQRPAPPPKHLSTRSRKSIGLLRQAVRNRRKILTSLQERAELVRIPNVAASNETKTAEYSSSPSSGNQSSGDTFQSKHADTPMHHAAASADHQRIDIVRLIGHRVSRRDRSQIELCVLRPNHAKSWQPEREVQSNAPDEWLAYTSSVEHRACLGEHQRDKWHILAIHSHWIVLSIKGRRKGRKVMFRVSWEGSPETTSITERSARLRSSAMVAEYWHHWGGRDIALLDADIREA</sequence>
<gene>
    <name evidence="2" type="ORF">BDZ83DRAFT_723683</name>
</gene>
<evidence type="ECO:0000313" key="2">
    <source>
        <dbReference type="EMBL" id="KAK1712224.1"/>
    </source>
</evidence>